<dbReference type="EMBL" id="JNBR01002127">
    <property type="protein sequence ID" value="OQR83653.1"/>
    <property type="molecule type" value="Genomic_DNA"/>
</dbReference>
<keyword evidence="3" id="KW-1185">Reference proteome</keyword>
<feature type="region of interest" description="Disordered" evidence="1">
    <location>
        <begin position="269"/>
        <end position="320"/>
    </location>
</feature>
<dbReference type="OrthoDB" id="10519837at2759"/>
<name>A0A1V9YD18_ACHHY</name>
<organism evidence="2 3">
    <name type="scientific">Achlya hypogyna</name>
    <name type="common">Oomycete</name>
    <name type="synonym">Protoachlya hypogyna</name>
    <dbReference type="NCBI Taxonomy" id="1202772"/>
    <lineage>
        <taxon>Eukaryota</taxon>
        <taxon>Sar</taxon>
        <taxon>Stramenopiles</taxon>
        <taxon>Oomycota</taxon>
        <taxon>Saprolegniomycetes</taxon>
        <taxon>Saprolegniales</taxon>
        <taxon>Achlyaceae</taxon>
        <taxon>Achlya</taxon>
    </lineage>
</organism>
<sequence length="410" mass="45124">MEGGEEEVELIAPRSRHRYFRPQVPLYEVVSYDGHFEVRERPARAAVAARAESKTSHVSPYKATSKKRPRPQSSHRAVRAVHNERAKTSAVRSPRTLEPLAQEPAMVPPPAHPSSVPPALLEAQVLLREGIVRSMIKLCRRPGLVTSPTNIIQLVQLCQRLRQHTMEIVESIAMQGKSFVYQGGSYLAKMATDTDFLNDVPVLLQALGVASLRSNPLLCAVPLTFPALAAYVVFRRQRDRDALVTVLRDTNELEEDRLVDALVLLSQGLGQEPVPPTPTTELAANDESNSDTDFNLEPGDAGTNERTGDATPPRPPPTAFLNSARAVEVPTPKVTSARDEAEVLDCNNADDNEYDIGVTFSTVTSLCNAMQEDLKSRFGIRPNNFIELDEEDDPVDKFRAAPPEHCSIGV</sequence>
<dbReference type="AlphaFoldDB" id="A0A1V9YD18"/>
<protein>
    <submittedName>
        <fullName evidence="2">Uncharacterized protein</fullName>
    </submittedName>
</protein>
<proteinExistence type="predicted"/>
<evidence type="ECO:0000256" key="1">
    <source>
        <dbReference type="SAM" id="MobiDB-lite"/>
    </source>
</evidence>
<feature type="region of interest" description="Disordered" evidence="1">
    <location>
        <begin position="47"/>
        <end position="114"/>
    </location>
</feature>
<comment type="caution">
    <text evidence="2">The sequence shown here is derived from an EMBL/GenBank/DDBJ whole genome shotgun (WGS) entry which is preliminary data.</text>
</comment>
<accession>A0A1V9YD18</accession>
<evidence type="ECO:0000313" key="3">
    <source>
        <dbReference type="Proteomes" id="UP000243579"/>
    </source>
</evidence>
<gene>
    <name evidence="2" type="ORF">ACHHYP_14429</name>
</gene>
<evidence type="ECO:0000313" key="2">
    <source>
        <dbReference type="EMBL" id="OQR83653.1"/>
    </source>
</evidence>
<reference evidence="2 3" key="1">
    <citation type="journal article" date="2014" name="Genome Biol. Evol.">
        <title>The secreted proteins of Achlya hypogyna and Thraustotheca clavata identify the ancestral oomycete secretome and reveal gene acquisitions by horizontal gene transfer.</title>
        <authorList>
            <person name="Misner I."/>
            <person name="Blouin N."/>
            <person name="Leonard G."/>
            <person name="Richards T.A."/>
            <person name="Lane C.E."/>
        </authorList>
    </citation>
    <scope>NUCLEOTIDE SEQUENCE [LARGE SCALE GENOMIC DNA]</scope>
    <source>
        <strain evidence="2 3">ATCC 48635</strain>
    </source>
</reference>
<dbReference type="Proteomes" id="UP000243579">
    <property type="component" value="Unassembled WGS sequence"/>
</dbReference>